<evidence type="ECO:0000313" key="1">
    <source>
        <dbReference type="EMBL" id="SEF73312.1"/>
    </source>
</evidence>
<gene>
    <name evidence="1" type="ORF">SAMN05216354_1410</name>
</gene>
<protein>
    <submittedName>
        <fullName evidence="1">Uncharacterized protein</fullName>
    </submittedName>
</protein>
<dbReference type="EMBL" id="FNUV01000003">
    <property type="protein sequence ID" value="SEF73312.1"/>
    <property type="molecule type" value="Genomic_DNA"/>
</dbReference>
<dbReference type="RefSeq" id="WP_103915508.1">
    <property type="nucleotide sequence ID" value="NZ_FNUV01000003.1"/>
</dbReference>
<dbReference type="AlphaFoldDB" id="A0A1H5UE22"/>
<reference evidence="1 2" key="1">
    <citation type="submission" date="2016-10" db="EMBL/GenBank/DDBJ databases">
        <authorList>
            <person name="de Groot N.N."/>
        </authorList>
    </citation>
    <scope>NUCLEOTIDE SEQUENCE [LARGE SCALE GENOMIC DNA]</scope>
    <source>
        <strain evidence="1 2">AR32</strain>
    </source>
</reference>
<proteinExistence type="predicted"/>
<accession>A0A1H5UE22</accession>
<organism evidence="1 2">
    <name type="scientific">Xylanibacter ruminicola</name>
    <name type="common">Prevotella ruminicola</name>
    <dbReference type="NCBI Taxonomy" id="839"/>
    <lineage>
        <taxon>Bacteria</taxon>
        <taxon>Pseudomonadati</taxon>
        <taxon>Bacteroidota</taxon>
        <taxon>Bacteroidia</taxon>
        <taxon>Bacteroidales</taxon>
        <taxon>Prevotellaceae</taxon>
        <taxon>Xylanibacter</taxon>
    </lineage>
</organism>
<sequence>MIYDRQILDILMEVGDKGISVQLLAKHIYNCNSSLFFTPDLDEIRAYVQQYLLKNSKSSLSLVETTGKRGCYRLNTQNNSDARQLMIEFSESRHQENKEEKPAVDLSLNLFDS</sequence>
<evidence type="ECO:0000313" key="2">
    <source>
        <dbReference type="Proteomes" id="UP000236735"/>
    </source>
</evidence>
<name>A0A1H5UE22_XYLRU</name>
<dbReference type="Proteomes" id="UP000236735">
    <property type="component" value="Unassembled WGS sequence"/>
</dbReference>